<sequence>MTLRQTPCTIDSVPDDVESLLRQLYQNLEQVELEPTDVRYVPFEDHLESFGPDVIAELGRDIAWSTPGSTYFLSGLRGSGKSTQLLRLQANLQSQGFAVVRLNAEDYLNIRLPINVTEFLFFLVGGIADQVETSGWLPDAGSRIWSRLRDWVQALPRRIEMQPEAKLSTGADLGFLQGEVALKASLRADESFVAQLRRFLEGRLSALVAEANEVVDELVDELRSAWPDKAGSNWKGLVVLVDSLDHIRGDDFDKVRRALVDVVDHQASSIQLHSTRTAYIVPPWLRVEGAPNRSLSNIKVRDRDKQRFQPGYETMRTILQLRCPPDTTTTDFLTEDVLDGLIHDSGGHLRDFFRLIRSATVAATADTLPLPDAAIARGRQELREGFIPLADDEISYLGRVATTHQVHLAEQHEWETLANLLDRHLVLGFQNGELWYDVHPIIADLVTESQPSST</sequence>
<evidence type="ECO:0000313" key="2">
    <source>
        <dbReference type="EMBL" id="CCM65299.1"/>
    </source>
</evidence>
<dbReference type="eggNOG" id="COG0507">
    <property type="taxonomic scope" value="Bacteria"/>
</dbReference>
<dbReference type="InterPro" id="IPR003593">
    <property type="entry name" value="AAA+_ATPase"/>
</dbReference>
<dbReference type="HOGENOM" id="CLU_041246_0_0_11"/>
<feature type="domain" description="AAA+ ATPase" evidence="1">
    <location>
        <begin position="67"/>
        <end position="388"/>
    </location>
</feature>
<gene>
    <name evidence="2" type="ORF">BN381_680008</name>
</gene>
<dbReference type="AlphaFoldDB" id="R4Z328"/>
<protein>
    <recommendedName>
        <fullName evidence="1">AAA+ ATPase domain-containing protein</fullName>
    </recommendedName>
</protein>
<accession>R4Z328</accession>
<proteinExistence type="predicted"/>
<organism evidence="2 3">
    <name type="scientific">Candidatus Neomicrothrix parvicella RN1</name>
    <dbReference type="NCBI Taxonomy" id="1229780"/>
    <lineage>
        <taxon>Bacteria</taxon>
        <taxon>Bacillati</taxon>
        <taxon>Actinomycetota</taxon>
        <taxon>Acidimicrobiia</taxon>
        <taxon>Acidimicrobiales</taxon>
        <taxon>Microthrixaceae</taxon>
        <taxon>Candidatus Neomicrothrix</taxon>
    </lineage>
</organism>
<evidence type="ECO:0000313" key="3">
    <source>
        <dbReference type="Proteomes" id="UP000018291"/>
    </source>
</evidence>
<dbReference type="EMBL" id="CANL01000065">
    <property type="protein sequence ID" value="CCM65299.1"/>
    <property type="molecule type" value="Genomic_DNA"/>
</dbReference>
<keyword evidence="3" id="KW-1185">Reference proteome</keyword>
<dbReference type="SMART" id="SM00382">
    <property type="entry name" value="AAA"/>
    <property type="match status" value="1"/>
</dbReference>
<dbReference type="Proteomes" id="UP000018291">
    <property type="component" value="Unassembled WGS sequence"/>
</dbReference>
<dbReference type="STRING" id="1229780.BN381_680008"/>
<evidence type="ECO:0000259" key="1">
    <source>
        <dbReference type="SMART" id="SM00382"/>
    </source>
</evidence>
<comment type="caution">
    <text evidence="2">The sequence shown here is derived from an EMBL/GenBank/DDBJ whole genome shotgun (WGS) entry which is preliminary data.</text>
</comment>
<name>R4Z328_9ACTN</name>
<dbReference type="SUPFAM" id="SSF52540">
    <property type="entry name" value="P-loop containing nucleoside triphosphate hydrolases"/>
    <property type="match status" value="1"/>
</dbReference>
<reference evidence="2 3" key="1">
    <citation type="journal article" date="2013" name="ISME J.">
        <title>Metabolic model for the filamentous 'Candidatus Microthrix parvicella' based on genomic and metagenomic analyses.</title>
        <authorList>
            <person name="Jon McIlroy S."/>
            <person name="Kristiansen R."/>
            <person name="Albertsen M."/>
            <person name="Michael Karst S."/>
            <person name="Rossetti S."/>
            <person name="Lund Nielsen J."/>
            <person name="Tandoi V."/>
            <person name="James Seviour R."/>
            <person name="Nielsen P.H."/>
        </authorList>
    </citation>
    <scope>NUCLEOTIDE SEQUENCE [LARGE SCALE GENOMIC DNA]</scope>
    <source>
        <strain evidence="2 3">RN1</strain>
    </source>
</reference>
<dbReference type="InterPro" id="IPR027417">
    <property type="entry name" value="P-loop_NTPase"/>
</dbReference>